<feature type="transmembrane region" description="Helical" evidence="1">
    <location>
        <begin position="317"/>
        <end position="339"/>
    </location>
</feature>
<dbReference type="EMBL" id="JAOYOD010000001">
    <property type="protein sequence ID" value="MCV9385778.1"/>
    <property type="molecule type" value="Genomic_DNA"/>
</dbReference>
<dbReference type="InterPro" id="IPR038461">
    <property type="entry name" value="Schlafen_AlbA_2_dom_sf"/>
</dbReference>
<evidence type="ECO:0000313" key="4">
    <source>
        <dbReference type="Proteomes" id="UP001300692"/>
    </source>
</evidence>
<keyword evidence="1" id="KW-0812">Transmembrane</keyword>
<protein>
    <submittedName>
        <fullName evidence="3">DNA binding domain-containing protein</fullName>
    </submittedName>
</protein>
<dbReference type="Pfam" id="PF04326">
    <property type="entry name" value="SLFN_AlbA_2"/>
    <property type="match status" value="1"/>
</dbReference>
<gene>
    <name evidence="3" type="ORF">N7U62_03845</name>
</gene>
<name>A0ABT3CQF6_9BACT</name>
<dbReference type="PANTHER" id="PTHR30595:SF6">
    <property type="entry name" value="SCHLAFEN ALBA-2 DOMAIN-CONTAINING PROTEIN"/>
    <property type="match status" value="1"/>
</dbReference>
<organism evidence="3 4">
    <name type="scientific">Reichenbachiella ulvae</name>
    <dbReference type="NCBI Taxonomy" id="2980104"/>
    <lineage>
        <taxon>Bacteria</taxon>
        <taxon>Pseudomonadati</taxon>
        <taxon>Bacteroidota</taxon>
        <taxon>Cytophagia</taxon>
        <taxon>Cytophagales</taxon>
        <taxon>Reichenbachiellaceae</taxon>
        <taxon>Reichenbachiella</taxon>
    </lineage>
</organism>
<dbReference type="RefSeq" id="WP_264136561.1">
    <property type="nucleotide sequence ID" value="NZ_JAOYOD010000001.1"/>
</dbReference>
<sequence length="516" mass="58812">MKPRFKKLFLNLSVLIVIVALALLGYVTVTIQKARTELSKQAIKELSDRSMEHFEAFYNPIDRMAAILSDWGREEVLLIDDPQRLTAQLMPLLKELQLISGLSIADTLGNSYYLTQLEGNWLYRYYQKETGLYHWVTIDSTMTVLADREEELDYDPKTRAWYQLGMSEVEIRRPLWTKAYSFSDSQDWGVSGVVNWQDSTKGTIVAAVDIPLKNLFTRISTFGKGSGSQSFLFNDEEKVFDPNHSPQFFVSTTELDEYFDKVLNVWSDSAGFQSNSFEWSGDKYWVGLQPLHITQRSIWLATFTREGNFFTVLGNNFASVGVVSVMIVLLGILVAFWLVRRAKPQIEAPEIEMSNFESSVKSWIAQGEGSQVEFKSTVRMNLHSNNPGKEIELAWLKGVVAFLNTDGGLLFLGVDDEGEFLGLNADRFPNEDKCLLHVKNLIKEHIGPSYFQFIDFGVRSVEGMNLVYIQVKPSTIAAYLKPKTGEEIFYIRSGPASEKLPMSKVVDYLKRRRVFE</sequence>
<dbReference type="Gene3D" id="3.30.450.20">
    <property type="entry name" value="PAS domain"/>
    <property type="match status" value="2"/>
</dbReference>
<feature type="transmembrane region" description="Helical" evidence="1">
    <location>
        <begin position="12"/>
        <end position="31"/>
    </location>
</feature>
<keyword evidence="1" id="KW-0472">Membrane</keyword>
<evidence type="ECO:0000313" key="3">
    <source>
        <dbReference type="EMBL" id="MCV9385778.1"/>
    </source>
</evidence>
<keyword evidence="4" id="KW-1185">Reference proteome</keyword>
<accession>A0ABT3CQF6</accession>
<dbReference type="PANTHER" id="PTHR30595">
    <property type="entry name" value="GLPR-RELATED TRANSCRIPTIONAL REPRESSOR"/>
    <property type="match status" value="1"/>
</dbReference>
<feature type="domain" description="Schlafen AlbA-2" evidence="2">
    <location>
        <begin position="368"/>
        <end position="500"/>
    </location>
</feature>
<reference evidence="3 4" key="1">
    <citation type="submission" date="2022-10" db="EMBL/GenBank/DDBJ databases">
        <title>Comparative genomics and taxonomic characterization of three novel marine species of genus Reichenbachiella exhibiting antioxidant and polysaccharide degradation activities.</title>
        <authorList>
            <person name="Muhammad N."/>
            <person name="Lee Y.-J."/>
            <person name="Ko J."/>
            <person name="Kim S.-G."/>
        </authorList>
    </citation>
    <scope>NUCLEOTIDE SEQUENCE [LARGE SCALE GENOMIC DNA]</scope>
    <source>
        <strain evidence="3 4">ABR2-5</strain>
    </source>
</reference>
<dbReference type="Proteomes" id="UP001300692">
    <property type="component" value="Unassembled WGS sequence"/>
</dbReference>
<dbReference type="InterPro" id="IPR007421">
    <property type="entry name" value="Schlafen_AlbA_2_dom"/>
</dbReference>
<proteinExistence type="predicted"/>
<evidence type="ECO:0000259" key="2">
    <source>
        <dbReference type="Pfam" id="PF04326"/>
    </source>
</evidence>
<dbReference type="Gene3D" id="3.30.950.30">
    <property type="entry name" value="Schlafen, AAA domain"/>
    <property type="match status" value="1"/>
</dbReference>
<evidence type="ECO:0000256" key="1">
    <source>
        <dbReference type="SAM" id="Phobius"/>
    </source>
</evidence>
<comment type="caution">
    <text evidence="3">The sequence shown here is derived from an EMBL/GenBank/DDBJ whole genome shotgun (WGS) entry which is preliminary data.</text>
</comment>
<keyword evidence="1" id="KW-1133">Transmembrane helix</keyword>